<protein>
    <submittedName>
        <fullName evidence="1">Uncharacterized protein</fullName>
    </submittedName>
</protein>
<gene>
    <name evidence="1" type="ORF">ACFOPQ_03450</name>
</gene>
<evidence type="ECO:0000313" key="1">
    <source>
        <dbReference type="EMBL" id="MFC3859819.1"/>
    </source>
</evidence>
<dbReference type="EMBL" id="JBHRZF010000030">
    <property type="protein sequence ID" value="MFC3859819.1"/>
    <property type="molecule type" value="Genomic_DNA"/>
</dbReference>
<accession>A0ABV8A312</accession>
<name>A0ABV8A312_9DEIO</name>
<keyword evidence="2" id="KW-1185">Reference proteome</keyword>
<reference evidence="2" key="1">
    <citation type="journal article" date="2019" name="Int. J. Syst. Evol. Microbiol.">
        <title>The Global Catalogue of Microorganisms (GCM) 10K type strain sequencing project: providing services to taxonomists for standard genome sequencing and annotation.</title>
        <authorList>
            <consortium name="The Broad Institute Genomics Platform"/>
            <consortium name="The Broad Institute Genome Sequencing Center for Infectious Disease"/>
            <person name="Wu L."/>
            <person name="Ma J."/>
        </authorList>
    </citation>
    <scope>NUCLEOTIDE SEQUENCE [LARGE SCALE GENOMIC DNA]</scope>
    <source>
        <strain evidence="2">CCTCC AB 2013263</strain>
    </source>
</reference>
<comment type="caution">
    <text evidence="1">The sequence shown here is derived from an EMBL/GenBank/DDBJ whole genome shotgun (WGS) entry which is preliminary data.</text>
</comment>
<dbReference type="Proteomes" id="UP001595748">
    <property type="component" value="Unassembled WGS sequence"/>
</dbReference>
<dbReference type="RefSeq" id="WP_380075981.1">
    <property type="nucleotide sequence ID" value="NZ_JBHRZF010000030.1"/>
</dbReference>
<organism evidence="1 2">
    <name type="scientific">Deinococcus antarcticus</name>
    <dbReference type="NCBI Taxonomy" id="1298767"/>
    <lineage>
        <taxon>Bacteria</taxon>
        <taxon>Thermotogati</taxon>
        <taxon>Deinococcota</taxon>
        <taxon>Deinococci</taxon>
        <taxon>Deinococcales</taxon>
        <taxon>Deinococcaceae</taxon>
        <taxon>Deinococcus</taxon>
    </lineage>
</organism>
<proteinExistence type="predicted"/>
<evidence type="ECO:0000313" key="2">
    <source>
        <dbReference type="Proteomes" id="UP001595748"/>
    </source>
</evidence>
<sequence length="171" mass="18647">MTTHQEDPRSRAEALLSSIRRWQAGAVTREDVVLELTRVPLERGAVMLDVLTGLLGQVELAKVTTGEHAQEDTESWRNELMASRARNWNYPDGAGLLVCPSVLILTDGKRGVVLRASGTTALPGSTSASIMLLCQTIVMAQHAVDAQELKKLQDQRIASTSTSLSEIEIIR</sequence>